<keyword evidence="2" id="KW-1185">Reference proteome</keyword>
<dbReference type="Proteomes" id="UP001366085">
    <property type="component" value="Unassembled WGS sequence"/>
</dbReference>
<dbReference type="EMBL" id="JBBDGN010000003">
    <property type="protein sequence ID" value="MEJ1091095.1"/>
    <property type="molecule type" value="Genomic_DNA"/>
</dbReference>
<evidence type="ECO:0008006" key="3">
    <source>
        <dbReference type="Google" id="ProtNLM"/>
    </source>
</evidence>
<sequence length="329" mass="36029">MAKATRVLHLNDCAFVGRNLVRVAQNQGRPWRLLPPERTWPPVRPGRTTPTRAASYSTIGRVALGAGWADVVHVHYATTVARLLPPYVPNRPYVLHLHGTDIRTLWRLPERHATIQRYIDGAAHVYFSTPDNEANAVDARPDAEYLPVVIDETSLPPWRPSGYVAFASRWEQVKGLEDMLNVAARLLRAGVEVRGLDWGPGAAEARQLGVKLIPKAPHATYLDFLAGANVVVGQATRILSVSELEAMAIGAPVAAVGHHFPGPDGRPLPIRNGDLDTVVDAILSDMSDPVAAATTLASREWTLHHHVPARQLDRLQATYDRIRGGAPLR</sequence>
<dbReference type="SUPFAM" id="SSF53756">
    <property type="entry name" value="UDP-Glycosyltransferase/glycogen phosphorylase"/>
    <property type="match status" value="1"/>
</dbReference>
<proteinExistence type="predicted"/>
<reference evidence="1 2" key="1">
    <citation type="submission" date="2024-02" db="EMBL/GenBank/DDBJ databases">
        <authorList>
            <person name="Saticioglu I.B."/>
        </authorList>
    </citation>
    <scope>NUCLEOTIDE SEQUENCE [LARGE SCALE GENOMIC DNA]</scope>
    <source>
        <strain evidence="1 2">Mu-43</strain>
    </source>
</reference>
<name>A0ABU8LJE8_9MICO</name>
<accession>A0ABU8LJE8</accession>
<gene>
    <name evidence="1" type="ORF">WDU93_05255</name>
</gene>
<evidence type="ECO:0000313" key="2">
    <source>
        <dbReference type="Proteomes" id="UP001366085"/>
    </source>
</evidence>
<protein>
    <recommendedName>
        <fullName evidence="3">D-inositol 3-phosphate glycosyltransferase</fullName>
    </recommendedName>
</protein>
<dbReference type="Gene3D" id="3.40.50.2000">
    <property type="entry name" value="Glycogen Phosphorylase B"/>
    <property type="match status" value="2"/>
</dbReference>
<evidence type="ECO:0000313" key="1">
    <source>
        <dbReference type="EMBL" id="MEJ1091095.1"/>
    </source>
</evidence>
<dbReference type="RefSeq" id="WP_337318301.1">
    <property type="nucleotide sequence ID" value="NZ_JBBDGN010000003.1"/>
</dbReference>
<organism evidence="1 2">
    <name type="scientific">Microbacterium istanbulense</name>
    <dbReference type="NCBI Taxonomy" id="3122049"/>
    <lineage>
        <taxon>Bacteria</taxon>
        <taxon>Bacillati</taxon>
        <taxon>Actinomycetota</taxon>
        <taxon>Actinomycetes</taxon>
        <taxon>Micrococcales</taxon>
        <taxon>Microbacteriaceae</taxon>
        <taxon>Microbacterium</taxon>
    </lineage>
</organism>
<comment type="caution">
    <text evidence="1">The sequence shown here is derived from an EMBL/GenBank/DDBJ whole genome shotgun (WGS) entry which is preliminary data.</text>
</comment>